<reference evidence="1" key="1">
    <citation type="submission" date="2023-06" db="EMBL/GenBank/DDBJ databases">
        <title>Genome-scale phylogeny and comparative genomics of the fungal order Sordariales.</title>
        <authorList>
            <consortium name="Lawrence Berkeley National Laboratory"/>
            <person name="Hensen N."/>
            <person name="Bonometti L."/>
            <person name="Westerberg I."/>
            <person name="Brannstrom I.O."/>
            <person name="Guillou S."/>
            <person name="Cros-Aarteil S."/>
            <person name="Calhoun S."/>
            <person name="Haridas S."/>
            <person name="Kuo A."/>
            <person name="Mondo S."/>
            <person name="Pangilinan J."/>
            <person name="Riley R."/>
            <person name="Labutti K."/>
            <person name="Andreopoulos B."/>
            <person name="Lipzen A."/>
            <person name="Chen C."/>
            <person name="Yanf M."/>
            <person name="Daum C."/>
            <person name="Ng V."/>
            <person name="Clum A."/>
            <person name="Steindorff A."/>
            <person name="Ohm R."/>
            <person name="Martin F."/>
            <person name="Silar P."/>
            <person name="Natvig D."/>
            <person name="Lalanne C."/>
            <person name="Gautier V."/>
            <person name="Ament-Velasquez S.L."/>
            <person name="Kruys A."/>
            <person name="Hutchinson M.I."/>
            <person name="Powell A.J."/>
            <person name="Barry K."/>
            <person name="Miller A.N."/>
            <person name="Grigoriev I.V."/>
            <person name="Debuchy R."/>
            <person name="Gladieux P."/>
            <person name="Thoren M.H."/>
            <person name="Johannesson H."/>
        </authorList>
    </citation>
    <scope>NUCLEOTIDE SEQUENCE</scope>
    <source>
        <strain evidence="1">8032-3</strain>
    </source>
</reference>
<dbReference type="EMBL" id="MU839019">
    <property type="protein sequence ID" value="KAK1764553.1"/>
    <property type="molecule type" value="Genomic_DNA"/>
</dbReference>
<keyword evidence="2" id="KW-1185">Reference proteome</keyword>
<comment type="caution">
    <text evidence="1">The sequence shown here is derived from an EMBL/GenBank/DDBJ whole genome shotgun (WGS) entry which is preliminary data.</text>
</comment>
<sequence length="337" mass="38282">MPQQMDVRPIQAVLPTELIYLVMTCLLPESPDVLLPPSDMTTRTLLSFAKVCRATYALASKYLRRHCVYLDSGSRLQRFLPALQPGHAPGDGLGLRNLTSLYLAPFENNTLNDLATALRVRDVFCKVRGTLKRLVIDMPLRSLYPAEDHRRVRDVLRDGFSLLTGLEELVSVRDELYLDVHEPDWPVKEPPVWTMWPEIRRLALYNQDIGLEFWHHVASMQKLDSLVLTRADGLSEVCIKTEFFGRANRPIKILLVNISSHQPGLTEMPRWNWETADPEGRMHVVMYNVPTSFYGDEDPIELCQDWVKSGALKGLIWHWDGTLLEGAAPARGSMPAA</sequence>
<organism evidence="1 2">
    <name type="scientific">Phialemonium atrogriseum</name>
    <dbReference type="NCBI Taxonomy" id="1093897"/>
    <lineage>
        <taxon>Eukaryota</taxon>
        <taxon>Fungi</taxon>
        <taxon>Dikarya</taxon>
        <taxon>Ascomycota</taxon>
        <taxon>Pezizomycotina</taxon>
        <taxon>Sordariomycetes</taxon>
        <taxon>Sordariomycetidae</taxon>
        <taxon>Cephalothecales</taxon>
        <taxon>Cephalothecaceae</taxon>
        <taxon>Phialemonium</taxon>
    </lineage>
</organism>
<gene>
    <name evidence="1" type="ORF">QBC33DRAFT_546397</name>
</gene>
<dbReference type="GeneID" id="85311844"/>
<protein>
    <submittedName>
        <fullName evidence="1">Uncharacterized protein</fullName>
    </submittedName>
</protein>
<proteinExistence type="predicted"/>
<dbReference type="RefSeq" id="XP_060280766.1">
    <property type="nucleotide sequence ID" value="XM_060428657.1"/>
</dbReference>
<accession>A0AAJ0BW76</accession>
<dbReference type="AlphaFoldDB" id="A0AAJ0BW76"/>
<evidence type="ECO:0000313" key="1">
    <source>
        <dbReference type="EMBL" id="KAK1764553.1"/>
    </source>
</evidence>
<dbReference type="Proteomes" id="UP001244011">
    <property type="component" value="Unassembled WGS sequence"/>
</dbReference>
<evidence type="ECO:0000313" key="2">
    <source>
        <dbReference type="Proteomes" id="UP001244011"/>
    </source>
</evidence>
<name>A0AAJ0BW76_9PEZI</name>